<accession>A0A087HF68</accession>
<feature type="region of interest" description="Disordered" evidence="2">
    <location>
        <begin position="110"/>
        <end position="130"/>
    </location>
</feature>
<evidence type="ECO:0000313" key="4">
    <source>
        <dbReference type="Proteomes" id="UP000029120"/>
    </source>
</evidence>
<protein>
    <submittedName>
        <fullName evidence="3">Uncharacterized protein</fullName>
    </submittedName>
</protein>
<dbReference type="Proteomes" id="UP000029120">
    <property type="component" value="Chromosome 2"/>
</dbReference>
<evidence type="ECO:0000256" key="2">
    <source>
        <dbReference type="SAM" id="MobiDB-lite"/>
    </source>
</evidence>
<name>A0A087HF68_ARAAL</name>
<organism evidence="3 4">
    <name type="scientific">Arabis alpina</name>
    <name type="common">Alpine rock-cress</name>
    <dbReference type="NCBI Taxonomy" id="50452"/>
    <lineage>
        <taxon>Eukaryota</taxon>
        <taxon>Viridiplantae</taxon>
        <taxon>Streptophyta</taxon>
        <taxon>Embryophyta</taxon>
        <taxon>Tracheophyta</taxon>
        <taxon>Spermatophyta</taxon>
        <taxon>Magnoliopsida</taxon>
        <taxon>eudicotyledons</taxon>
        <taxon>Gunneridae</taxon>
        <taxon>Pentapetalae</taxon>
        <taxon>rosids</taxon>
        <taxon>malvids</taxon>
        <taxon>Brassicales</taxon>
        <taxon>Brassicaceae</taxon>
        <taxon>Arabideae</taxon>
        <taxon>Arabis</taxon>
    </lineage>
</organism>
<dbReference type="EMBL" id="CM002870">
    <property type="protein sequence ID" value="KFK40770.1"/>
    <property type="molecule type" value="Genomic_DNA"/>
</dbReference>
<feature type="coiled-coil region" evidence="1">
    <location>
        <begin position="199"/>
        <end position="226"/>
    </location>
</feature>
<reference evidence="4" key="1">
    <citation type="journal article" date="2015" name="Nat. Plants">
        <title>Genome expansion of Arabis alpina linked with retrotransposition and reduced symmetric DNA methylation.</title>
        <authorList>
            <person name="Willing E.M."/>
            <person name="Rawat V."/>
            <person name="Mandakova T."/>
            <person name="Maumus F."/>
            <person name="James G.V."/>
            <person name="Nordstroem K.J."/>
            <person name="Becker C."/>
            <person name="Warthmann N."/>
            <person name="Chica C."/>
            <person name="Szarzynska B."/>
            <person name="Zytnicki M."/>
            <person name="Albani M.C."/>
            <person name="Kiefer C."/>
            <person name="Bergonzi S."/>
            <person name="Castaings L."/>
            <person name="Mateos J.L."/>
            <person name="Berns M.C."/>
            <person name="Bujdoso N."/>
            <person name="Piofczyk T."/>
            <person name="de Lorenzo L."/>
            <person name="Barrero-Sicilia C."/>
            <person name="Mateos I."/>
            <person name="Piednoel M."/>
            <person name="Hagmann J."/>
            <person name="Chen-Min-Tao R."/>
            <person name="Iglesias-Fernandez R."/>
            <person name="Schuster S.C."/>
            <person name="Alonso-Blanco C."/>
            <person name="Roudier F."/>
            <person name="Carbonero P."/>
            <person name="Paz-Ares J."/>
            <person name="Davis S.J."/>
            <person name="Pecinka A."/>
            <person name="Quesneville H."/>
            <person name="Colot V."/>
            <person name="Lysak M.A."/>
            <person name="Weigel D."/>
            <person name="Coupland G."/>
            <person name="Schneeberger K."/>
        </authorList>
    </citation>
    <scope>NUCLEOTIDE SEQUENCE [LARGE SCALE GENOMIC DNA]</scope>
    <source>
        <strain evidence="4">cv. Pajares</strain>
    </source>
</reference>
<proteinExistence type="predicted"/>
<keyword evidence="4" id="KW-1185">Reference proteome</keyword>
<sequence length="336" mass="36773">MDPISSLRGRRHSLLSSEKDLVRLASQLANTPEVELIDELSLLIARLCNGAVRERFCCGAIGSRGSWIADDEINTVNPTDSPDTAPESVPAKQVLLANAAEVSLTIARPNTRSSSGLLPHPKRARSRKAGSSALYIKSAGCSIPAMKNLHLRKPYVKLTSGLGKAMEVVNAYTEEAESPLRDVPHKDTVDGMKKILEEIGNLRGVDAELEEKLKAAQEQIGLVKEESIGALQQANDMVALNRKLELGGRFREILESIREKFRPKRPEATAEIKLQKLVANLDLLEDLVKMEISEDSNETVMKVNLATQVPTKLDQHRTNELTSAAGLGEEEMIDGE</sequence>
<dbReference type="Gramene" id="KFK40770">
    <property type="protein sequence ID" value="KFK40770"/>
    <property type="gene ID" value="AALP_AA2G038700"/>
</dbReference>
<dbReference type="AlphaFoldDB" id="A0A087HF68"/>
<evidence type="ECO:0000256" key="1">
    <source>
        <dbReference type="SAM" id="Coils"/>
    </source>
</evidence>
<dbReference type="OrthoDB" id="1135881at2759"/>
<gene>
    <name evidence="3" type="ordered locus">AALP_Aa2g038700</name>
</gene>
<evidence type="ECO:0000313" key="3">
    <source>
        <dbReference type="EMBL" id="KFK40770.1"/>
    </source>
</evidence>
<keyword evidence="1" id="KW-0175">Coiled coil</keyword>